<proteinExistence type="inferred from homology"/>
<evidence type="ECO:0000256" key="3">
    <source>
        <dbReference type="ARBA" id="ARBA00022617"/>
    </source>
</evidence>
<gene>
    <name evidence="9" type="ORF">N7517_006193</name>
</gene>
<dbReference type="GeneID" id="81463106"/>
<comment type="caution">
    <text evidence="9">The sequence shown here is derived from an EMBL/GenBank/DDBJ whole genome shotgun (WGS) entry which is preliminary data.</text>
</comment>
<evidence type="ECO:0000256" key="8">
    <source>
        <dbReference type="SAM" id="Phobius"/>
    </source>
</evidence>
<evidence type="ECO:0000313" key="9">
    <source>
        <dbReference type="EMBL" id="KAJ5374187.1"/>
    </source>
</evidence>
<dbReference type="InterPro" id="IPR036396">
    <property type="entry name" value="Cyt_P450_sf"/>
</dbReference>
<evidence type="ECO:0000256" key="7">
    <source>
        <dbReference type="ARBA" id="ARBA00023033"/>
    </source>
</evidence>
<reference evidence="9" key="2">
    <citation type="journal article" date="2023" name="IMA Fungus">
        <title>Comparative genomic study of the Penicillium genus elucidates a diverse pangenome and 15 lateral gene transfer events.</title>
        <authorList>
            <person name="Petersen C."/>
            <person name="Sorensen T."/>
            <person name="Nielsen M.R."/>
            <person name="Sondergaard T.E."/>
            <person name="Sorensen J.L."/>
            <person name="Fitzpatrick D.A."/>
            <person name="Frisvad J.C."/>
            <person name="Nielsen K.L."/>
        </authorList>
    </citation>
    <scope>NUCLEOTIDE SEQUENCE</scope>
    <source>
        <strain evidence="9">IBT 3081</strain>
    </source>
</reference>
<dbReference type="EMBL" id="JAPZBT010000002">
    <property type="protein sequence ID" value="KAJ5374187.1"/>
    <property type="molecule type" value="Genomic_DNA"/>
</dbReference>
<keyword evidence="8" id="KW-0472">Membrane</keyword>
<keyword evidence="3" id="KW-0349">Heme</keyword>
<protein>
    <submittedName>
        <fullName evidence="9">Benzoate 4-monooxygenase cytochrome P450</fullName>
    </submittedName>
</protein>
<dbReference type="RefSeq" id="XP_056580173.1">
    <property type="nucleotide sequence ID" value="XM_056723923.1"/>
</dbReference>
<keyword evidence="10" id="KW-1185">Reference proteome</keyword>
<keyword evidence="6" id="KW-0408">Iron</keyword>
<dbReference type="Gene3D" id="1.10.630.10">
    <property type="entry name" value="Cytochrome P450"/>
    <property type="match status" value="1"/>
</dbReference>
<keyword evidence="8" id="KW-0812">Transmembrane</keyword>
<dbReference type="PANTHER" id="PTHR24305:SF157">
    <property type="entry name" value="N-ACETYLTRYPTOPHAN 6-HYDROXYLASE IVOC-RELATED"/>
    <property type="match status" value="1"/>
</dbReference>
<evidence type="ECO:0000256" key="1">
    <source>
        <dbReference type="ARBA" id="ARBA00001971"/>
    </source>
</evidence>
<keyword evidence="5" id="KW-0560">Oxidoreductase</keyword>
<dbReference type="AlphaFoldDB" id="A0A9W9V9W6"/>
<dbReference type="GO" id="GO:0016705">
    <property type="term" value="F:oxidoreductase activity, acting on paired donors, with incorporation or reduction of molecular oxygen"/>
    <property type="evidence" value="ECO:0007669"/>
    <property type="project" value="InterPro"/>
</dbReference>
<evidence type="ECO:0000256" key="5">
    <source>
        <dbReference type="ARBA" id="ARBA00023002"/>
    </source>
</evidence>
<dbReference type="SUPFAM" id="SSF48264">
    <property type="entry name" value="Cytochrome P450"/>
    <property type="match status" value="1"/>
</dbReference>
<sequence length="264" mass="31029">MFSNISYLWLVFSGIGFYLILRTIYRLYFHPLRKIPGPKSTAITHAYKFYYDFTCGGQLLFQIEKMHQQYGLIVRINPREVHVNDPMFYDEIYASSTRVRDKDPFSSLNAPSRSYHLHVKKSYRVTHFLPYRPDIITYYCFGKSWKFIEEKTFCSDIRTAVSEATALVHPNRFIPWIIHLPYVVPSKVMFWLQPGSAALFKVAKAIFDQIMEAMQNGIINEALRLSYGLLGRLPRVVPDETLQYKGHIIPPGVRMYQLPMRYLY</sequence>
<keyword evidence="8" id="KW-1133">Transmembrane helix</keyword>
<dbReference type="GO" id="GO:0020037">
    <property type="term" value="F:heme binding"/>
    <property type="evidence" value="ECO:0007669"/>
    <property type="project" value="InterPro"/>
</dbReference>
<keyword evidence="4" id="KW-0479">Metal-binding</keyword>
<dbReference type="GO" id="GO:0004497">
    <property type="term" value="F:monooxygenase activity"/>
    <property type="evidence" value="ECO:0007669"/>
    <property type="project" value="UniProtKB-KW"/>
</dbReference>
<organism evidence="9 10">
    <name type="scientific">Penicillium concentricum</name>
    <dbReference type="NCBI Taxonomy" id="293559"/>
    <lineage>
        <taxon>Eukaryota</taxon>
        <taxon>Fungi</taxon>
        <taxon>Dikarya</taxon>
        <taxon>Ascomycota</taxon>
        <taxon>Pezizomycotina</taxon>
        <taxon>Eurotiomycetes</taxon>
        <taxon>Eurotiomycetidae</taxon>
        <taxon>Eurotiales</taxon>
        <taxon>Aspergillaceae</taxon>
        <taxon>Penicillium</taxon>
    </lineage>
</organism>
<dbReference type="OrthoDB" id="3945418at2759"/>
<name>A0A9W9V9W6_9EURO</name>
<dbReference type="PANTHER" id="PTHR24305">
    <property type="entry name" value="CYTOCHROME P450"/>
    <property type="match status" value="1"/>
</dbReference>
<dbReference type="InterPro" id="IPR050121">
    <property type="entry name" value="Cytochrome_P450_monoxygenase"/>
</dbReference>
<feature type="transmembrane region" description="Helical" evidence="8">
    <location>
        <begin position="6"/>
        <end position="25"/>
    </location>
</feature>
<reference evidence="9" key="1">
    <citation type="submission" date="2022-12" db="EMBL/GenBank/DDBJ databases">
        <authorList>
            <person name="Petersen C."/>
        </authorList>
    </citation>
    <scope>NUCLEOTIDE SEQUENCE</scope>
    <source>
        <strain evidence="9">IBT 3081</strain>
    </source>
</reference>
<keyword evidence="7" id="KW-0503">Monooxygenase</keyword>
<accession>A0A9W9V9W6</accession>
<evidence type="ECO:0000256" key="6">
    <source>
        <dbReference type="ARBA" id="ARBA00023004"/>
    </source>
</evidence>
<dbReference type="Proteomes" id="UP001147752">
    <property type="component" value="Unassembled WGS sequence"/>
</dbReference>
<comment type="cofactor">
    <cofactor evidence="1">
        <name>heme</name>
        <dbReference type="ChEBI" id="CHEBI:30413"/>
    </cofactor>
</comment>
<evidence type="ECO:0000313" key="10">
    <source>
        <dbReference type="Proteomes" id="UP001147752"/>
    </source>
</evidence>
<dbReference type="GO" id="GO:0005506">
    <property type="term" value="F:iron ion binding"/>
    <property type="evidence" value="ECO:0007669"/>
    <property type="project" value="InterPro"/>
</dbReference>
<evidence type="ECO:0000256" key="4">
    <source>
        <dbReference type="ARBA" id="ARBA00022723"/>
    </source>
</evidence>
<comment type="similarity">
    <text evidence="2">Belongs to the cytochrome P450 family.</text>
</comment>
<evidence type="ECO:0000256" key="2">
    <source>
        <dbReference type="ARBA" id="ARBA00010617"/>
    </source>
</evidence>